<evidence type="ECO:0000313" key="3">
    <source>
        <dbReference type="Proteomes" id="UP001519535"/>
    </source>
</evidence>
<sequence>MTPPQPSSFPERGAGGVGVAAPPPRDDPFYRYDGSTPLADITPGTVLKTRSFRYHIFGFPTLLKTTQLLYRSTTQLSRPAVNVTSIIEPPIRFDKRRVVSYQSAYDSLNPNDEPSYAISGGLRLGGLIPNVEVAVFGAFLAAGATIVVPDTEGQQAAFAAGPEYGMYTLDSLRAALNSSAIPADAKIALLGYSGGALATEWAAELAPTYAPEVDERLLCAAMGGVLVDPAHNLHYIEGTPFWSGVLPMALVGIARAFEIDLSPYLTPSGKKIFGEMQTASIINVLGQYPGLKWSDLVSPDYPTPESLPVYVRSANQLIMGTGGTPTIPLFIGQGANGDLELTPGNKPGIGPGDGVMIAGDVRTLAREYCSRGVSVHYEQYDALSHIWSVPVWLPEAIGWIHRRYAGLPATGNCASIKPGNPLDPIPQP</sequence>
<dbReference type="PANTHER" id="PTHR34853:SF1">
    <property type="entry name" value="LIPASE 5"/>
    <property type="match status" value="1"/>
</dbReference>
<dbReference type="Pfam" id="PF03583">
    <property type="entry name" value="LIP"/>
    <property type="match status" value="1"/>
</dbReference>
<accession>A0ABS5RM55</accession>
<gene>
    <name evidence="2" type="ORF">KIH27_16930</name>
</gene>
<reference evidence="2 3" key="1">
    <citation type="submission" date="2021-05" db="EMBL/GenBank/DDBJ databases">
        <title>Mycobacterium acidophilum sp. nov., an extremely acid-tolerant member of the genus Mycobacterium.</title>
        <authorList>
            <person name="Xia J."/>
        </authorList>
    </citation>
    <scope>NUCLEOTIDE SEQUENCE [LARGE SCALE GENOMIC DNA]</scope>
    <source>
        <strain evidence="2 3">M1</strain>
    </source>
</reference>
<dbReference type="Proteomes" id="UP001519535">
    <property type="component" value="Unassembled WGS sequence"/>
</dbReference>
<dbReference type="SUPFAM" id="SSF53474">
    <property type="entry name" value="alpha/beta-Hydrolases"/>
    <property type="match status" value="1"/>
</dbReference>
<evidence type="ECO:0000256" key="1">
    <source>
        <dbReference type="SAM" id="MobiDB-lite"/>
    </source>
</evidence>
<dbReference type="Gene3D" id="3.40.50.1820">
    <property type="entry name" value="alpha/beta hydrolase"/>
    <property type="match status" value="1"/>
</dbReference>
<keyword evidence="3" id="KW-1185">Reference proteome</keyword>
<feature type="region of interest" description="Disordered" evidence="1">
    <location>
        <begin position="1"/>
        <end position="27"/>
    </location>
</feature>
<name>A0ABS5RM55_9MYCO</name>
<comment type="caution">
    <text evidence="2">The sequence shown here is derived from an EMBL/GenBank/DDBJ whole genome shotgun (WGS) entry which is preliminary data.</text>
</comment>
<dbReference type="EMBL" id="JAHCLR010000039">
    <property type="protein sequence ID" value="MBS9535274.1"/>
    <property type="molecule type" value="Genomic_DNA"/>
</dbReference>
<dbReference type="InterPro" id="IPR029058">
    <property type="entry name" value="AB_hydrolase_fold"/>
</dbReference>
<proteinExistence type="predicted"/>
<dbReference type="Gene3D" id="1.10.260.130">
    <property type="match status" value="1"/>
</dbReference>
<protein>
    <submittedName>
        <fullName evidence="2">Triacylglycerol lipase</fullName>
    </submittedName>
</protein>
<dbReference type="InterPro" id="IPR005152">
    <property type="entry name" value="Lipase_secreted"/>
</dbReference>
<organism evidence="2 3">
    <name type="scientific">Mycolicibacter acidiphilus</name>
    <dbReference type="NCBI Taxonomy" id="2835306"/>
    <lineage>
        <taxon>Bacteria</taxon>
        <taxon>Bacillati</taxon>
        <taxon>Actinomycetota</taxon>
        <taxon>Actinomycetes</taxon>
        <taxon>Mycobacteriales</taxon>
        <taxon>Mycobacteriaceae</taxon>
        <taxon>Mycolicibacter</taxon>
    </lineage>
</organism>
<dbReference type="PANTHER" id="PTHR34853">
    <property type="match status" value="1"/>
</dbReference>
<evidence type="ECO:0000313" key="2">
    <source>
        <dbReference type="EMBL" id="MBS9535274.1"/>
    </source>
</evidence>